<gene>
    <name evidence="2" type="ORF">CALVIDRAFT_543193</name>
</gene>
<proteinExistence type="predicted"/>
<keyword evidence="3" id="KW-1185">Reference proteome</keyword>
<dbReference type="EMBL" id="KV417361">
    <property type="protein sequence ID" value="KZO89870.1"/>
    <property type="molecule type" value="Genomic_DNA"/>
</dbReference>
<accession>A0A167FUY3</accession>
<evidence type="ECO:0000256" key="1">
    <source>
        <dbReference type="SAM" id="SignalP"/>
    </source>
</evidence>
<feature type="signal peptide" evidence="1">
    <location>
        <begin position="1"/>
        <end position="19"/>
    </location>
</feature>
<reference evidence="2 3" key="1">
    <citation type="journal article" date="2016" name="Mol. Biol. Evol.">
        <title>Comparative Genomics of Early-Diverging Mushroom-Forming Fungi Provides Insights into the Origins of Lignocellulose Decay Capabilities.</title>
        <authorList>
            <person name="Nagy L.G."/>
            <person name="Riley R."/>
            <person name="Tritt A."/>
            <person name="Adam C."/>
            <person name="Daum C."/>
            <person name="Floudas D."/>
            <person name="Sun H."/>
            <person name="Yadav J.S."/>
            <person name="Pangilinan J."/>
            <person name="Larsson K.H."/>
            <person name="Matsuura K."/>
            <person name="Barry K."/>
            <person name="Labutti K."/>
            <person name="Kuo R."/>
            <person name="Ohm R.A."/>
            <person name="Bhattacharya S.S."/>
            <person name="Shirouzu T."/>
            <person name="Yoshinaga Y."/>
            <person name="Martin F.M."/>
            <person name="Grigoriev I.V."/>
            <person name="Hibbett D.S."/>
        </authorList>
    </citation>
    <scope>NUCLEOTIDE SEQUENCE [LARGE SCALE GENOMIC DNA]</scope>
    <source>
        <strain evidence="2 3">TUFC12733</strain>
    </source>
</reference>
<dbReference type="AlphaFoldDB" id="A0A167FUY3"/>
<name>A0A167FUY3_CALVF</name>
<dbReference type="Proteomes" id="UP000076738">
    <property type="component" value="Unassembled WGS sequence"/>
</dbReference>
<evidence type="ECO:0008006" key="4">
    <source>
        <dbReference type="Google" id="ProtNLM"/>
    </source>
</evidence>
<protein>
    <recommendedName>
        <fullName evidence="4">Secreted protein</fullName>
    </recommendedName>
</protein>
<keyword evidence="1" id="KW-0732">Signal</keyword>
<sequence length="87" mass="10057">MKSILSMSAILGFIQLSQLSPFDIPPPPLHMSSLPVHYRCHIRNAPRWQSKRRWHERSVTARRDFIGSAFGVRDACLEMPQTRLRAT</sequence>
<evidence type="ECO:0000313" key="2">
    <source>
        <dbReference type="EMBL" id="KZO89870.1"/>
    </source>
</evidence>
<organism evidence="2 3">
    <name type="scientific">Calocera viscosa (strain TUFC12733)</name>
    <dbReference type="NCBI Taxonomy" id="1330018"/>
    <lineage>
        <taxon>Eukaryota</taxon>
        <taxon>Fungi</taxon>
        <taxon>Dikarya</taxon>
        <taxon>Basidiomycota</taxon>
        <taxon>Agaricomycotina</taxon>
        <taxon>Dacrymycetes</taxon>
        <taxon>Dacrymycetales</taxon>
        <taxon>Dacrymycetaceae</taxon>
        <taxon>Calocera</taxon>
    </lineage>
</organism>
<evidence type="ECO:0000313" key="3">
    <source>
        <dbReference type="Proteomes" id="UP000076738"/>
    </source>
</evidence>
<feature type="chain" id="PRO_5007886481" description="Secreted protein" evidence="1">
    <location>
        <begin position="20"/>
        <end position="87"/>
    </location>
</feature>